<keyword evidence="4 6" id="KW-0167">Capsid protein</keyword>
<comment type="function">
    <text evidence="6">Self-assembles to form an icosahedral capsid.</text>
</comment>
<dbReference type="RefSeq" id="YP_010797511.1">
    <property type="nucleotide sequence ID" value="NC_076188.1"/>
</dbReference>
<evidence type="ECO:0000313" key="7">
    <source>
        <dbReference type="EMBL" id="ASH99076.1"/>
    </source>
</evidence>
<keyword evidence="3 6" id="KW-1140">T=1 icosahedral capsid protein</keyword>
<dbReference type="InterPro" id="IPR004219">
    <property type="entry name" value="TTvirus_Unk"/>
</dbReference>
<keyword evidence="8" id="KW-1185">Reference proteome</keyword>
<evidence type="ECO:0000313" key="8">
    <source>
        <dbReference type="Proteomes" id="UP000679510"/>
    </source>
</evidence>
<accession>A0A220IGH6</accession>
<keyword evidence="5 6" id="KW-0946">Virion</keyword>
<comment type="similarity">
    <text evidence="2 6">Belongs to the anelloviridae capsid protein family.</text>
</comment>
<name>A0A220IGH6_9VIRU</name>
<sequence>MDVSCGGENTGEEKMWNTRRSITRRRHFFRYRRRPRRPRHRYWPRRWRRWNHYKRHPRVHKEVLTEYTPRKQKRITCIGWEIMGCNGSSIKQWTSSNQLLLNYFTPNNKEVKYYQTMGMTNTNTNYQLHKVNWGDFQGGYGGAWFTFTTLLQRNRLGMNRFTDSFEGFDWIKYLGCRIQLIRAVEIDYLFRPDLRRAPSSQESADEAQNIHPANLLNFPFVKWVQSLKRSKCCKTISFKIHPPAEMIGWWGVETFMPKTLFGYQWTTIDPNNPLGMNPNTQISLNDGPINNEWLGADNKNIDTFCATWGNRTTWDNQFLDSVVPDGTYQKRDQTIPKNNKKPKHSPFCPPIIFCDFVNTFWFRYKFFFKVGGTNISRYPVRVPFTEINPPCNPQTCEACIKEGDLNKWGLLKEKSLQRITGITFRKKTILEKLTRFIRYKQRKVHWGKKTTRYIS</sequence>
<evidence type="ECO:0000256" key="2">
    <source>
        <dbReference type="ARBA" id="ARBA00006131"/>
    </source>
</evidence>
<evidence type="ECO:0000256" key="4">
    <source>
        <dbReference type="ARBA" id="ARBA00022561"/>
    </source>
</evidence>
<proteinExistence type="inferred from homology"/>
<evidence type="ECO:0000256" key="1">
    <source>
        <dbReference type="ARBA" id="ARBA00004328"/>
    </source>
</evidence>
<dbReference type="Proteomes" id="UP000679510">
    <property type="component" value="Segment"/>
</dbReference>
<dbReference type="KEGG" id="vg:80535309"/>
<dbReference type="GeneID" id="80535309"/>
<comment type="subcellular location">
    <subcellularLocation>
        <location evidence="1 6">Virion</location>
    </subcellularLocation>
</comment>
<protein>
    <recommendedName>
        <fullName evidence="6">Capsid protein</fullName>
    </recommendedName>
</protein>
<organism evidence="7 8">
    <name type="scientific">Giant panda anellovirus</name>
    <dbReference type="NCBI Taxonomy" id="2016460"/>
    <lineage>
        <taxon>Viruses</taxon>
        <taxon>Monodnaviria</taxon>
        <taxon>Shotokuvirae</taxon>
        <taxon>Commensaviricota</taxon>
        <taxon>Cardeaviricetes</taxon>
        <taxon>Sanitavirales</taxon>
        <taxon>Anelloviridae</taxon>
    </lineage>
</organism>
<evidence type="ECO:0000256" key="5">
    <source>
        <dbReference type="ARBA" id="ARBA00022844"/>
    </source>
</evidence>
<dbReference type="Pfam" id="PF02956">
    <property type="entry name" value="TT_ORF1"/>
    <property type="match status" value="1"/>
</dbReference>
<reference evidence="7 8" key="1">
    <citation type="journal article" date="2017" name="Microbiome">
        <title>Virome comparisons in wild-diseased and healthy captive giant pandas.</title>
        <authorList>
            <person name="Zhang W."/>
            <person name="Yang S."/>
            <person name="Shan T."/>
            <person name="Hou R."/>
            <person name="Liu Z."/>
            <person name="Li W."/>
            <person name="Guo L."/>
            <person name="Wang Y."/>
            <person name="Chen P."/>
            <person name="Wang X."/>
            <person name="Feng F."/>
            <person name="Wang H."/>
            <person name="Chen C."/>
            <person name="Shen Q."/>
            <person name="Zhou C."/>
            <person name="Hua X."/>
            <person name="Cui L."/>
            <person name="Deng X."/>
            <person name="Zhang Z."/>
            <person name="Qi D."/>
            <person name="Delwart E."/>
        </authorList>
    </citation>
    <scope>NUCLEOTIDE SEQUENCE [LARGE SCALE GENOMIC DNA]</scope>
    <source>
        <strain evidence="8">gpan20793</strain>
    </source>
</reference>
<dbReference type="EMBL" id="MF327539">
    <property type="protein sequence ID" value="ASH99076.1"/>
    <property type="molecule type" value="Genomic_DNA"/>
</dbReference>
<evidence type="ECO:0000256" key="6">
    <source>
        <dbReference type="RuleBase" id="RU361230"/>
    </source>
</evidence>
<dbReference type="GO" id="GO:0039615">
    <property type="term" value="C:T=1 icosahedral viral capsid"/>
    <property type="evidence" value="ECO:0007669"/>
    <property type="project" value="UniProtKB-UniRule"/>
</dbReference>
<evidence type="ECO:0000256" key="3">
    <source>
        <dbReference type="ARBA" id="ARBA00022431"/>
    </source>
</evidence>